<organism evidence="1 2">
    <name type="scientific">Camelus dromedarius</name>
    <name type="common">Dromedary</name>
    <name type="synonym">Arabian camel</name>
    <dbReference type="NCBI Taxonomy" id="9838"/>
    <lineage>
        <taxon>Eukaryota</taxon>
        <taxon>Metazoa</taxon>
        <taxon>Chordata</taxon>
        <taxon>Craniata</taxon>
        <taxon>Vertebrata</taxon>
        <taxon>Euteleostomi</taxon>
        <taxon>Mammalia</taxon>
        <taxon>Eutheria</taxon>
        <taxon>Laurasiatheria</taxon>
        <taxon>Artiodactyla</taxon>
        <taxon>Tylopoda</taxon>
        <taxon>Camelidae</taxon>
        <taxon>Camelus</taxon>
    </lineage>
</organism>
<reference evidence="1 2" key="1">
    <citation type="journal article" date="2019" name="Mol. Ecol. Resour.">
        <title>Improving Illumina assemblies with Hi-C and long reads: an example with the North African dromedary.</title>
        <authorList>
            <person name="Elbers J.P."/>
            <person name="Rogers M.F."/>
            <person name="Perelman P.L."/>
            <person name="Proskuryakova A.A."/>
            <person name="Serdyukova N.A."/>
            <person name="Johnson W.E."/>
            <person name="Horin P."/>
            <person name="Corander J."/>
            <person name="Murphy D."/>
            <person name="Burger P.A."/>
        </authorList>
    </citation>
    <scope>NUCLEOTIDE SEQUENCE [LARGE SCALE GENOMIC DNA]</scope>
    <source>
        <strain evidence="1">Drom800</strain>
        <tissue evidence="1">Blood</tissue>
    </source>
</reference>
<protein>
    <submittedName>
        <fullName evidence="1">Uncharacterized protein</fullName>
    </submittedName>
</protein>
<dbReference type="Proteomes" id="UP000299084">
    <property type="component" value="Unassembled WGS sequence"/>
</dbReference>
<sequence>MGSHLRLSSWRTLRLEGASPAAEQLCRWPDQLKALSGRQASPGKSVPAPQLAFSLPTSRPLSVWAFILRAEEPASLAKSHSNDH</sequence>
<comment type="caution">
    <text evidence="1">The sequence shown here is derived from an EMBL/GenBank/DDBJ whole genome shotgun (WGS) entry which is preliminary data.</text>
</comment>
<gene>
    <name evidence="1" type="ORF">Cadr_000022361</name>
</gene>
<dbReference type="EMBL" id="JWIN03000020">
    <property type="protein sequence ID" value="KAB1261155.1"/>
    <property type="molecule type" value="Genomic_DNA"/>
</dbReference>
<keyword evidence="2" id="KW-1185">Reference proteome</keyword>
<accession>A0A5N4CQE3</accession>
<evidence type="ECO:0000313" key="1">
    <source>
        <dbReference type="EMBL" id="KAB1261155.1"/>
    </source>
</evidence>
<dbReference type="AlphaFoldDB" id="A0A5N4CQE3"/>
<name>A0A5N4CQE3_CAMDR</name>
<evidence type="ECO:0000313" key="2">
    <source>
        <dbReference type="Proteomes" id="UP000299084"/>
    </source>
</evidence>
<proteinExistence type="predicted"/>